<name>A0A6C0GKX4_9BACT</name>
<feature type="domain" description="Rad50/SbcC-type AAA" evidence="2">
    <location>
        <begin position="6"/>
        <end position="298"/>
    </location>
</feature>
<dbReference type="Proteomes" id="UP000480178">
    <property type="component" value="Chromosome"/>
</dbReference>
<dbReference type="InterPro" id="IPR038729">
    <property type="entry name" value="Rad50/SbcC_AAA"/>
</dbReference>
<dbReference type="Pfam" id="PF13476">
    <property type="entry name" value="AAA_23"/>
    <property type="match status" value="1"/>
</dbReference>
<evidence type="ECO:0000256" key="1">
    <source>
        <dbReference type="SAM" id="Coils"/>
    </source>
</evidence>
<evidence type="ECO:0000313" key="4">
    <source>
        <dbReference type="Proteomes" id="UP000480178"/>
    </source>
</evidence>
<dbReference type="KEGG" id="rhoz:GXP67_19630"/>
<dbReference type="GO" id="GO:0006302">
    <property type="term" value="P:double-strand break repair"/>
    <property type="evidence" value="ECO:0007669"/>
    <property type="project" value="InterPro"/>
</dbReference>
<keyword evidence="4" id="KW-1185">Reference proteome</keyword>
<dbReference type="InterPro" id="IPR027417">
    <property type="entry name" value="P-loop_NTPase"/>
</dbReference>
<evidence type="ECO:0000313" key="3">
    <source>
        <dbReference type="EMBL" id="QHT68696.1"/>
    </source>
</evidence>
<dbReference type="Gene3D" id="3.40.50.300">
    <property type="entry name" value="P-loop containing nucleotide triphosphate hydrolases"/>
    <property type="match status" value="1"/>
</dbReference>
<accession>A0A6C0GKX4</accession>
<dbReference type="SUPFAM" id="SSF52540">
    <property type="entry name" value="P-loop containing nucleoside triphosphate hydrolases"/>
    <property type="match status" value="1"/>
</dbReference>
<sequence length="726" mass="84475">MFIKSVILNNYRIYHKRNKLDFFQDSEKNVFLISGNNGFGKTTFLTSLVWCLYGKLMVDVDEKYRREIYEAGGYKKYASSILNRKTKAELIGFQTNYDANYLAESKNNNREYHGKLEKDLIALSSFSVKIIFSDIHIPSIPCSEVSVERTFNILKEEDDLQVFIDGAESELTREVGLEIFIQDFVLPKEIAKFFFFDAEKIVSLAEMKSIEEKQSLSRAYSEVLGIKKYEDLKYNLEDLRIRFRRNSASEHDKRRFAELQKEVDQYKRLIEEYDGQITILQEEKLSKKQVTNQYQEKLIREGNSLTVEDLIKLKATKKKLEEEGEDLKSRMKDLLELAPFAITGIKMQEVRSQLISEMELDNSQINPFLINEKAKSVAIKISSEIEKLNLSSVEVEQLVLKIQNAIINSFTQENISDSSFKVLLEFTDKEKNEFEAIFSNLKHAYNQAFKQLVTEYKNNKIFFNKITRKISDAESKENDLLIQEIRKQKSTLDRRIKEIDDKLLLLSQEIGGLQREVAIKSKLISEIAKKINIEISDQAKDETAARLIGELDIFITNLKNEKKSSLEVRIKEELNALMHKSDFVSQVKVDIGQNIIDISLYDQRRQEISKDGLSKGEQQLYATALLKALVDESNIEFPIFIDSPLQKFDKKHSHNIIAEFYPKVSKQVVLFPLLEKELTEEEFQALYAKVNNVYLIKNVDYDHSTFIQVKPEELFANYKEMNEYVQ</sequence>
<keyword evidence="1" id="KW-0175">Coiled coil</keyword>
<feature type="coiled-coil region" evidence="1">
    <location>
        <begin position="249"/>
        <end position="337"/>
    </location>
</feature>
<dbReference type="RefSeq" id="WP_162444704.1">
    <property type="nucleotide sequence ID" value="NZ_CP048222.1"/>
</dbReference>
<gene>
    <name evidence="3" type="ORF">GXP67_19630</name>
</gene>
<reference evidence="3 4" key="1">
    <citation type="submission" date="2020-01" db="EMBL/GenBank/DDBJ databases">
        <authorList>
            <person name="Kim M.K."/>
        </authorList>
    </citation>
    <scope>NUCLEOTIDE SEQUENCE [LARGE SCALE GENOMIC DNA]</scope>
    <source>
        <strain evidence="3 4">172606-1</strain>
    </source>
</reference>
<dbReference type="REBASE" id="377530">
    <property type="entry name" value="M.Rsp6061DndDP"/>
</dbReference>
<dbReference type="GO" id="GO:0016887">
    <property type="term" value="F:ATP hydrolysis activity"/>
    <property type="evidence" value="ECO:0007669"/>
    <property type="project" value="InterPro"/>
</dbReference>
<dbReference type="EMBL" id="CP048222">
    <property type="protein sequence ID" value="QHT68696.1"/>
    <property type="molecule type" value="Genomic_DNA"/>
</dbReference>
<organism evidence="3 4">
    <name type="scientific">Rhodocytophaga rosea</name>
    <dbReference type="NCBI Taxonomy" id="2704465"/>
    <lineage>
        <taxon>Bacteria</taxon>
        <taxon>Pseudomonadati</taxon>
        <taxon>Bacteroidota</taxon>
        <taxon>Cytophagia</taxon>
        <taxon>Cytophagales</taxon>
        <taxon>Rhodocytophagaceae</taxon>
        <taxon>Rhodocytophaga</taxon>
    </lineage>
</organism>
<feature type="coiled-coil region" evidence="1">
    <location>
        <begin position="482"/>
        <end position="516"/>
    </location>
</feature>
<proteinExistence type="predicted"/>
<dbReference type="AlphaFoldDB" id="A0A6C0GKX4"/>
<protein>
    <submittedName>
        <fullName evidence="3">AAA family ATPase</fullName>
    </submittedName>
</protein>
<evidence type="ECO:0000259" key="2">
    <source>
        <dbReference type="Pfam" id="PF13476"/>
    </source>
</evidence>